<keyword evidence="5" id="KW-1185">Reference proteome</keyword>
<feature type="region of interest" description="Disordered" evidence="1">
    <location>
        <begin position="1098"/>
        <end position="1122"/>
    </location>
</feature>
<accession>A0A927D0V3</accession>
<feature type="transmembrane region" description="Helical" evidence="2">
    <location>
        <begin position="20"/>
        <end position="42"/>
    </location>
</feature>
<dbReference type="AlphaFoldDB" id="A0A927D0V3"/>
<comment type="caution">
    <text evidence="4">The sequence shown here is derived from an EMBL/GenBank/DDBJ whole genome shotgun (WGS) entry which is preliminary data.</text>
</comment>
<evidence type="ECO:0000259" key="3">
    <source>
        <dbReference type="Pfam" id="PF13116"/>
    </source>
</evidence>
<feature type="domain" description="YhdP central" evidence="3">
    <location>
        <begin position="372"/>
        <end position="814"/>
    </location>
</feature>
<keyword evidence="2" id="KW-1133">Transmembrane helix</keyword>
<dbReference type="InterPro" id="IPR025263">
    <property type="entry name" value="YhdP_central"/>
</dbReference>
<dbReference type="Proteomes" id="UP000635142">
    <property type="component" value="Unassembled WGS sequence"/>
</dbReference>
<reference evidence="4" key="1">
    <citation type="submission" date="2020-08" db="EMBL/GenBank/DDBJ databases">
        <title>Sulfitobacter aestuariivivens sp. nov., isolated from a tidal flat.</title>
        <authorList>
            <person name="Park S."/>
            <person name="Yoon J.-H."/>
        </authorList>
    </citation>
    <scope>NUCLEOTIDE SEQUENCE</scope>
    <source>
        <strain evidence="4">TSTF-M16</strain>
    </source>
</reference>
<feature type="compositionally biased region" description="Basic and acidic residues" evidence="1">
    <location>
        <begin position="1110"/>
        <end position="1122"/>
    </location>
</feature>
<evidence type="ECO:0000256" key="2">
    <source>
        <dbReference type="SAM" id="Phobius"/>
    </source>
</evidence>
<keyword evidence="2" id="KW-0472">Membrane</keyword>
<organism evidence="4 5">
    <name type="scientific">Sulfitobacter aestuariivivens</name>
    <dbReference type="NCBI Taxonomy" id="2766981"/>
    <lineage>
        <taxon>Bacteria</taxon>
        <taxon>Pseudomonadati</taxon>
        <taxon>Pseudomonadota</taxon>
        <taxon>Alphaproteobacteria</taxon>
        <taxon>Rhodobacterales</taxon>
        <taxon>Roseobacteraceae</taxon>
        <taxon>Sulfitobacter</taxon>
    </lineage>
</organism>
<keyword evidence="2" id="KW-0812">Transmembrane</keyword>
<sequence>MSDAAPEPQSKPKRSFARRLAVLGIGVLMVALLVVAGLGFYVTTRPIKAPDWVQSRIEARIAEELPLARVTFGEMVFVMDEGWVPRVRLRDVAVSTTDSVEIVSFSEIKASFALRPLLEGVVQPREIALSGIFATLNRGADGSVSLTASSGTAAPARQAATLPQLIGQVDEILETPSLRGLSNVDIRALTLRYEDSRADRFWIVDGGRMRLTRDEDNLALSADLAVLSGGAGAATLAANYSSVIGDTAATFGVSFDGVPAQDIAAQGPAFAWLGVLQAPISGSVRSSLEPSGTFGPLYATLQIDAGAVQPNPQTQPIPFEGARSYFSYDPAEGLLRFDELSVQSKWVSGQASGTAMLTELGHGAGFGELVGQFSLREMTANPRDLYPEPIALAEADVDFQLKLDPFRVKLGRLQITDEGKTLHIDGNLEADSDGWHVAVDGRMDAITPDRLLALWPDRLIPKTRSWLVENLKQGKVENIDLALRLQPEERPHTYVAFDYREAEVKFMKNMPPITGGQGHFSLIDNRLVITVDEGGVTAPQGGRIDARGSSFILPDVAVRDGVPAVIRLETRSTVTAVLSLIDVAPLSVMEKAKLPVTLVDGRADLSGTVSLPLRRGTEPKDITYYFDGTLRGLTNTTLVKDRTLTSDRLRIEVDPENLILTGKGALDGVAFDGTFAQPIGQAAAQSTLRGEVRLNQRALDTFDIALPDGMISGEGSARLALDLARGAPPKFALGSDLRGIRVRVPEVSWNKPAGASGRLQVSGTLGDTPQIDTLEVSGQGLSAKGSVALRPGGGLDRIRFDQVQVGNWLDVPLDLVGQGTGKAVKVNLRGGRLDLRRANFGASQSSGPPGPPMDVALDRLQITDTIALTGMRGRFATAGGLDGSFEARLNGGTQVRGSVVPQNGRSAVRITSADAGGVLRSAGLLQQVVGGDLSLTLLPVGSGGAFDGRVTAKAVRIKDAPGIAALLNAISVIGLINELNGDGIYFEDVEGDFRLTSDRITLTKGSAVGASMGLSMDGVYGLQSGNMSMQGVISPVYLLNGIGAILTRPGEGLIGFNYSLTGPAKQPAVSVNPLSALTPGMFRDLFRAPPPKVPEVEGIAGTTLPTPEPQQDKPVVREYIGR</sequence>
<evidence type="ECO:0000313" key="5">
    <source>
        <dbReference type="Proteomes" id="UP000635142"/>
    </source>
</evidence>
<evidence type="ECO:0000256" key="1">
    <source>
        <dbReference type="SAM" id="MobiDB-lite"/>
    </source>
</evidence>
<dbReference type="Pfam" id="PF13116">
    <property type="entry name" value="YhdP"/>
    <property type="match status" value="1"/>
</dbReference>
<evidence type="ECO:0000313" key="4">
    <source>
        <dbReference type="EMBL" id="MBD3662959.1"/>
    </source>
</evidence>
<gene>
    <name evidence="4" type="ORF">H9Q16_03400</name>
</gene>
<dbReference type="EMBL" id="JACTAG010000001">
    <property type="protein sequence ID" value="MBD3662959.1"/>
    <property type="molecule type" value="Genomic_DNA"/>
</dbReference>
<name>A0A927D0V3_9RHOB</name>
<proteinExistence type="predicted"/>
<protein>
    <recommendedName>
        <fullName evidence="3">YhdP central domain-containing protein</fullName>
    </recommendedName>
</protein>
<dbReference type="RefSeq" id="WP_191073952.1">
    <property type="nucleotide sequence ID" value="NZ_JACTAG010000001.1"/>
</dbReference>